<reference evidence="2" key="1">
    <citation type="journal article" date="2019" name="Int. J. Syst. Evol. Microbiol.">
        <title>The Global Catalogue of Microorganisms (GCM) 10K type strain sequencing project: providing services to taxonomists for standard genome sequencing and annotation.</title>
        <authorList>
            <consortium name="The Broad Institute Genomics Platform"/>
            <consortium name="The Broad Institute Genome Sequencing Center for Infectious Disease"/>
            <person name="Wu L."/>
            <person name="Ma J."/>
        </authorList>
    </citation>
    <scope>NUCLEOTIDE SEQUENCE [LARGE SCALE GENOMIC DNA]</scope>
    <source>
        <strain evidence="2">JCM 17440</strain>
    </source>
</reference>
<sequence length="117" mass="12981">MAQTFTELGCEIPKNSRTKVVACFTKANYEPVTPAAGSAAMPSCPAPSNKDEVYWTRTYACSHVKEIGFFYSITDRKLLGSAASNVAFEEWLDPASRAWKRTVYYQNIIKTSTLPVS</sequence>
<organism evidence="1 2">
    <name type="scientific">Actinomadura meridiana</name>
    <dbReference type="NCBI Taxonomy" id="559626"/>
    <lineage>
        <taxon>Bacteria</taxon>
        <taxon>Bacillati</taxon>
        <taxon>Actinomycetota</taxon>
        <taxon>Actinomycetes</taxon>
        <taxon>Streptosporangiales</taxon>
        <taxon>Thermomonosporaceae</taxon>
        <taxon>Actinomadura</taxon>
    </lineage>
</organism>
<gene>
    <name evidence="1" type="ORF">GCM10022254_16290</name>
</gene>
<evidence type="ECO:0000313" key="2">
    <source>
        <dbReference type="Proteomes" id="UP001501710"/>
    </source>
</evidence>
<dbReference type="EMBL" id="BAABAS010000004">
    <property type="protein sequence ID" value="GAA4227776.1"/>
    <property type="molecule type" value="Genomic_DNA"/>
</dbReference>
<comment type="caution">
    <text evidence="1">The sequence shown here is derived from an EMBL/GenBank/DDBJ whole genome shotgun (WGS) entry which is preliminary data.</text>
</comment>
<protein>
    <submittedName>
        <fullName evidence="1">Uncharacterized protein</fullName>
    </submittedName>
</protein>
<name>A0ABP8BWW7_9ACTN</name>
<accession>A0ABP8BWW7</accession>
<dbReference type="RefSeq" id="WP_344892200.1">
    <property type="nucleotide sequence ID" value="NZ_BAABAS010000004.1"/>
</dbReference>
<evidence type="ECO:0000313" key="1">
    <source>
        <dbReference type="EMBL" id="GAA4227776.1"/>
    </source>
</evidence>
<proteinExistence type="predicted"/>
<dbReference type="Proteomes" id="UP001501710">
    <property type="component" value="Unassembled WGS sequence"/>
</dbReference>
<keyword evidence="2" id="KW-1185">Reference proteome</keyword>